<proteinExistence type="predicted"/>
<dbReference type="Gene3D" id="3.60.40.10">
    <property type="entry name" value="PPM-type phosphatase domain"/>
    <property type="match status" value="1"/>
</dbReference>
<reference evidence="2" key="1">
    <citation type="submission" date="2023-09" db="EMBL/GenBank/DDBJ databases">
        <title>Paenibacillus sp. chi10 Genome sequencing and assembly.</title>
        <authorList>
            <person name="Kim I."/>
        </authorList>
    </citation>
    <scope>NUCLEOTIDE SEQUENCE [LARGE SCALE GENOMIC DNA]</scope>
    <source>
        <strain evidence="2">chi10</strain>
    </source>
</reference>
<keyword evidence="2" id="KW-1185">Reference proteome</keyword>
<evidence type="ECO:0000313" key="2">
    <source>
        <dbReference type="Proteomes" id="UP001250538"/>
    </source>
</evidence>
<evidence type="ECO:0000313" key="1">
    <source>
        <dbReference type="EMBL" id="MDT8975883.1"/>
    </source>
</evidence>
<dbReference type="RefSeq" id="WP_139295272.1">
    <property type="nucleotide sequence ID" value="NZ_JAVYAA010000001.1"/>
</dbReference>
<dbReference type="Proteomes" id="UP001250538">
    <property type="component" value="Unassembled WGS sequence"/>
</dbReference>
<accession>A0AAJ2N125</accession>
<dbReference type="EMBL" id="JAVYAA010000001">
    <property type="protein sequence ID" value="MDT8975883.1"/>
    <property type="molecule type" value="Genomic_DNA"/>
</dbReference>
<dbReference type="InterPro" id="IPR036457">
    <property type="entry name" value="PPM-type-like_dom_sf"/>
</dbReference>
<gene>
    <name evidence="1" type="ORF">RQP50_06465</name>
</gene>
<dbReference type="AlphaFoldDB" id="A0AAJ2N125"/>
<protein>
    <recommendedName>
        <fullName evidence="3">PPM-type phosphatase domain-containing protein</fullName>
    </recommendedName>
</protein>
<organism evidence="1 2">
    <name type="scientific">Paenibacillus suaedae</name>
    <dbReference type="NCBI Taxonomy" id="3077233"/>
    <lineage>
        <taxon>Bacteria</taxon>
        <taxon>Bacillati</taxon>
        <taxon>Bacillota</taxon>
        <taxon>Bacilli</taxon>
        <taxon>Bacillales</taxon>
        <taxon>Paenibacillaceae</taxon>
        <taxon>Paenibacillus</taxon>
    </lineage>
</organism>
<name>A0AAJ2N125_9BACL</name>
<comment type="caution">
    <text evidence="1">The sequence shown here is derived from an EMBL/GenBank/DDBJ whole genome shotgun (WGS) entry which is preliminary data.</text>
</comment>
<sequence>MSLTSFHYRCSQQVDQPLMTIEQSSFRCRFAYARAGETAQYKDNNQDYLAFRIDGGSLSFVLCDGVSLSYQGDFAARFLGAHLLDWIAVQSELNAESLHAYLDSLRDAAAEQMSGLPIPSGLPPLVKEVLEDKKRIGSEAMFTCGRIDGTDGTDEAEPYSRIWLAWHGDGRRRLWQHGQESCNLFETSSSSGERWSVYRGLIGGRAHTLHHHIEGNAPFRLMVYTDGLSELDSLPYPPADELLRHKLEHRNGEMLEDDVSLLDISWSSRGK</sequence>
<evidence type="ECO:0008006" key="3">
    <source>
        <dbReference type="Google" id="ProtNLM"/>
    </source>
</evidence>
<dbReference type="SUPFAM" id="SSF81606">
    <property type="entry name" value="PP2C-like"/>
    <property type="match status" value="1"/>
</dbReference>